<accession>A0A1G1X1T6</accession>
<organism evidence="1 2">
    <name type="scientific">Candidatus Andersenbacteria bacterium RIFCSPHIGHO2_12_FULL_45_11</name>
    <dbReference type="NCBI Taxonomy" id="1797281"/>
    <lineage>
        <taxon>Bacteria</taxon>
        <taxon>Candidatus Anderseniibacteriota</taxon>
    </lineage>
</organism>
<reference evidence="1 2" key="1">
    <citation type="journal article" date="2016" name="Nat. Commun.">
        <title>Thousands of microbial genomes shed light on interconnected biogeochemical processes in an aquifer system.</title>
        <authorList>
            <person name="Anantharaman K."/>
            <person name="Brown C.T."/>
            <person name="Hug L.A."/>
            <person name="Sharon I."/>
            <person name="Castelle C.J."/>
            <person name="Probst A.J."/>
            <person name="Thomas B.C."/>
            <person name="Singh A."/>
            <person name="Wilkins M.J."/>
            <person name="Karaoz U."/>
            <person name="Brodie E.L."/>
            <person name="Williams K.H."/>
            <person name="Hubbard S.S."/>
            <person name="Banfield J.F."/>
        </authorList>
    </citation>
    <scope>NUCLEOTIDE SEQUENCE [LARGE SCALE GENOMIC DNA]</scope>
</reference>
<protein>
    <recommendedName>
        <fullName evidence="3">Glycosyl transferase family 28 C-terminal domain-containing protein</fullName>
    </recommendedName>
</protein>
<dbReference type="AlphaFoldDB" id="A0A1G1X1T6"/>
<proteinExistence type="predicted"/>
<evidence type="ECO:0000313" key="2">
    <source>
        <dbReference type="Proteomes" id="UP000177528"/>
    </source>
</evidence>
<dbReference type="Proteomes" id="UP000177528">
    <property type="component" value="Unassembled WGS sequence"/>
</dbReference>
<comment type="caution">
    <text evidence="1">The sequence shown here is derived from an EMBL/GenBank/DDBJ whole genome shotgun (WGS) entry which is preliminary data.</text>
</comment>
<name>A0A1G1X1T6_9BACT</name>
<gene>
    <name evidence="1" type="ORF">A3D99_04125</name>
</gene>
<evidence type="ECO:0000313" key="1">
    <source>
        <dbReference type="EMBL" id="OGY33976.1"/>
    </source>
</evidence>
<evidence type="ECO:0008006" key="3">
    <source>
        <dbReference type="Google" id="ProtNLM"/>
    </source>
</evidence>
<dbReference type="EMBL" id="MHHR01000024">
    <property type="protein sequence ID" value="OGY33976.1"/>
    <property type="molecule type" value="Genomic_DNA"/>
</dbReference>
<sequence length="378" mass="41393">MFDKTICVVAGDRGGLNALLPVLSIALENGCNVHAFLAATCKTQYEASHLKLDSRIQVVTGDATMHDVGDFFSTRECDLLLIGASQSQEGAQAAIHAMSHKGLTTHIISVEDMYGSIGPIIDSAGEYFSTLCVIDQFAQEIAVERDITLTDRIAITGGPQFDKAVEVKQNWAERRACIRNALRAKDDTLVFLLAGGVNGSAELLEIVDKGIEIAGVEDMAQVLLRMHPRSTSEDQQVLGKYYADRLGILHEGDGKQAAANIDDLLPGVDFVLSGFSTVNHLGILYEMPGVVYVGTPAFRQDLMAEKNLERPPEVKAGAAWYVQTPEDMARVIRALTLSDVVKSRDVRFIRDEQHRIASYNDGHAAERVWQEMCKLMSK</sequence>